<gene>
    <name evidence="1" type="ORF">DHETER_LOCUS7246</name>
</gene>
<accession>A0ACA9MN14</accession>
<sequence>MGLIYSKIIKLGPNSTKIFKVNTNEKLDLEKERTALRHDIIRVIFKGNFSSPIYDLLRSGGAKVLDIGCGQGAWICEMSSDFPQCEFVGTEIVDKIIPQIKPSNTSFIKANILEGLPFPDKHFDFVNIRNLLYDFTESEWENLVIPECIRVLKNGGWIEISDSDLNIRNCGPETRRVTSKMIKFLESKHINPFIVYRIEELMNSRQELHRTEHISRPFQVGVWNNSLKDACARYSKETFDVLAKFAGSKSDIDAITTTCMNE</sequence>
<evidence type="ECO:0000313" key="2">
    <source>
        <dbReference type="Proteomes" id="UP000789702"/>
    </source>
</evidence>
<dbReference type="EMBL" id="CAJVPU010009988">
    <property type="protein sequence ID" value="CAG8600919.1"/>
    <property type="molecule type" value="Genomic_DNA"/>
</dbReference>
<name>A0ACA9MN14_9GLOM</name>
<evidence type="ECO:0000313" key="1">
    <source>
        <dbReference type="EMBL" id="CAG8600919.1"/>
    </source>
</evidence>
<keyword evidence="2" id="KW-1185">Reference proteome</keyword>
<proteinExistence type="predicted"/>
<dbReference type="Proteomes" id="UP000789702">
    <property type="component" value="Unassembled WGS sequence"/>
</dbReference>
<feature type="non-terminal residue" evidence="1">
    <location>
        <position position="262"/>
    </location>
</feature>
<protein>
    <submittedName>
        <fullName evidence="1">17213_t:CDS:1</fullName>
    </submittedName>
</protein>
<comment type="caution">
    <text evidence="1">The sequence shown here is derived from an EMBL/GenBank/DDBJ whole genome shotgun (WGS) entry which is preliminary data.</text>
</comment>
<reference evidence="1" key="1">
    <citation type="submission" date="2021-06" db="EMBL/GenBank/DDBJ databases">
        <authorList>
            <person name="Kallberg Y."/>
            <person name="Tangrot J."/>
            <person name="Rosling A."/>
        </authorList>
    </citation>
    <scope>NUCLEOTIDE SEQUENCE</scope>
    <source>
        <strain evidence="1">IL203A</strain>
    </source>
</reference>
<organism evidence="1 2">
    <name type="scientific">Dentiscutata heterogama</name>
    <dbReference type="NCBI Taxonomy" id="1316150"/>
    <lineage>
        <taxon>Eukaryota</taxon>
        <taxon>Fungi</taxon>
        <taxon>Fungi incertae sedis</taxon>
        <taxon>Mucoromycota</taxon>
        <taxon>Glomeromycotina</taxon>
        <taxon>Glomeromycetes</taxon>
        <taxon>Diversisporales</taxon>
        <taxon>Gigasporaceae</taxon>
        <taxon>Dentiscutata</taxon>
    </lineage>
</organism>